<proteinExistence type="predicted"/>
<keyword evidence="3" id="KW-1185">Reference proteome</keyword>
<dbReference type="Gene3D" id="3.40.50.1820">
    <property type="entry name" value="alpha/beta hydrolase"/>
    <property type="match status" value="1"/>
</dbReference>
<reference evidence="2" key="1">
    <citation type="submission" date="2021-12" db="EMBL/GenBank/DDBJ databases">
        <title>Discovery of the Pendulisporaceae a myxobacterial family with distinct sporulation behavior and unique specialized metabolism.</title>
        <authorList>
            <person name="Garcia R."/>
            <person name="Popoff A."/>
            <person name="Bader C.D."/>
            <person name="Loehr J."/>
            <person name="Walesch S."/>
            <person name="Walt C."/>
            <person name="Boldt J."/>
            <person name="Bunk B."/>
            <person name="Haeckl F.J.F.P.J."/>
            <person name="Gunesch A.P."/>
            <person name="Birkelbach J."/>
            <person name="Nuebel U."/>
            <person name="Pietschmann T."/>
            <person name="Bach T."/>
            <person name="Mueller R."/>
        </authorList>
    </citation>
    <scope>NUCLEOTIDE SEQUENCE</scope>
    <source>
        <strain evidence="2">MSr11367</strain>
    </source>
</reference>
<dbReference type="Proteomes" id="UP001374803">
    <property type="component" value="Chromosome"/>
</dbReference>
<evidence type="ECO:0000313" key="2">
    <source>
        <dbReference type="EMBL" id="WXB00799.1"/>
    </source>
</evidence>
<dbReference type="SUPFAM" id="SSF53474">
    <property type="entry name" value="alpha/beta-Hydrolases"/>
    <property type="match status" value="1"/>
</dbReference>
<dbReference type="GO" id="GO:0016787">
    <property type="term" value="F:hydrolase activity"/>
    <property type="evidence" value="ECO:0007669"/>
    <property type="project" value="UniProtKB-KW"/>
</dbReference>
<gene>
    <name evidence="2" type="ORF">LVJ94_28240</name>
</gene>
<dbReference type="InterPro" id="IPR029058">
    <property type="entry name" value="AB_hydrolase_fold"/>
</dbReference>
<evidence type="ECO:0000313" key="3">
    <source>
        <dbReference type="Proteomes" id="UP001374803"/>
    </source>
</evidence>
<keyword evidence="2" id="KW-0378">Hydrolase</keyword>
<dbReference type="PANTHER" id="PTHR43433:SF5">
    <property type="entry name" value="AB HYDROLASE-1 DOMAIN-CONTAINING PROTEIN"/>
    <property type="match status" value="1"/>
</dbReference>
<dbReference type="PANTHER" id="PTHR43433">
    <property type="entry name" value="HYDROLASE, ALPHA/BETA FOLD FAMILY PROTEIN"/>
    <property type="match status" value="1"/>
</dbReference>
<evidence type="ECO:0000259" key="1">
    <source>
        <dbReference type="Pfam" id="PF00561"/>
    </source>
</evidence>
<organism evidence="2 3">
    <name type="scientific">Pendulispora rubella</name>
    <dbReference type="NCBI Taxonomy" id="2741070"/>
    <lineage>
        <taxon>Bacteria</taxon>
        <taxon>Pseudomonadati</taxon>
        <taxon>Myxococcota</taxon>
        <taxon>Myxococcia</taxon>
        <taxon>Myxococcales</taxon>
        <taxon>Sorangiineae</taxon>
        <taxon>Pendulisporaceae</taxon>
        <taxon>Pendulispora</taxon>
    </lineage>
</organism>
<dbReference type="Pfam" id="PF00561">
    <property type="entry name" value="Abhydrolase_1"/>
    <property type="match status" value="1"/>
</dbReference>
<dbReference type="RefSeq" id="WP_394830401.1">
    <property type="nucleotide sequence ID" value="NZ_CP089929.1"/>
</dbReference>
<name>A0ABZ2KQ81_9BACT</name>
<dbReference type="PRINTS" id="PR00111">
    <property type="entry name" value="ABHYDROLASE"/>
</dbReference>
<accession>A0ABZ2KQ81</accession>
<dbReference type="InterPro" id="IPR000073">
    <property type="entry name" value="AB_hydrolase_1"/>
</dbReference>
<sequence length="272" mass="29543">MPIANGGSHRLHYDVSGPSDAPPVLLIMGFGLSSRGWSDLPARLAERFRVVVFDNRGIGQSTRPPGLFSMAHMADDAARVLDAANIERAHIFGISMGGMIAQEFALRHSRRAQSLALGCTHASWLRHHRPTVATIGALLGGMFVRTPASRMRLASVLVSAELIEKEPQRFTDWVSRSEPATAKMTALQMAAIVRHGTESRLPKLDVPTLVITGAEDRLIPPENSRKLARLIPGAKLVELGATGHCFPLERTDATVAELTRFFEASGRSTVRS</sequence>
<dbReference type="EMBL" id="CP089983">
    <property type="protein sequence ID" value="WXB00799.1"/>
    <property type="molecule type" value="Genomic_DNA"/>
</dbReference>
<protein>
    <submittedName>
        <fullName evidence="2">Alpha/beta hydrolase</fullName>
    </submittedName>
</protein>
<feature type="domain" description="AB hydrolase-1" evidence="1">
    <location>
        <begin position="22"/>
        <end position="250"/>
    </location>
</feature>
<dbReference type="InterPro" id="IPR050471">
    <property type="entry name" value="AB_hydrolase"/>
</dbReference>